<dbReference type="Pfam" id="PF01593">
    <property type="entry name" value="Amino_oxidase"/>
    <property type="match status" value="1"/>
</dbReference>
<name>A0A6J4H5A6_9ACTN</name>
<gene>
    <name evidence="2" type="ORF">AVDCRST_MAG50-370</name>
</gene>
<dbReference type="InterPro" id="IPR036188">
    <property type="entry name" value="FAD/NAD-bd_sf"/>
</dbReference>
<dbReference type="InterPro" id="IPR002937">
    <property type="entry name" value="Amino_oxidase"/>
</dbReference>
<dbReference type="Gene3D" id="3.50.50.60">
    <property type="entry name" value="FAD/NAD(P)-binding domain"/>
    <property type="match status" value="1"/>
</dbReference>
<sequence length="464" mass="52272">MTSSAQSPRAVIIGAGPTGLGAAHRLHEQGHEDFVVLEANDYVGGLATSFTDEAGFTYDIGGHVMFSHYEYYDDLVDKLMGGDYTELNREAWVWMENRFIPYPFQNNIKDLDPETVLECIMGLVRAQAAEAESPASFAEWMLQTFGEGITRHFMRPYNFKVWATPAELMGFQWIGERVSVVDIESVLRNVLFDTPAISWGPNNTFKYPLRGGTGTLYHEMARPLERFIHLEQKVESIDPVAKEVRTADGRVWPYDVLLNTMPLNVCVDKLTTVPEPVRAATKDLVWSGSHIVGVGIDRPAGTTKNWIYFPEPDVPFYRITYLSNYSPYMTAKPDQTLLLAEVSRSPHKPVDADTIVADVVEGFITTGLLQPEDRERIVTTWLCSPDMSYPVPSVNRDRALATIQPWLRSQSIWSRGRFGAWLYEIGNMDHSCMQGVEWANHVLDGEPEVTWIPRGEGTEGEGIR</sequence>
<evidence type="ECO:0000259" key="1">
    <source>
        <dbReference type="Pfam" id="PF01593"/>
    </source>
</evidence>
<dbReference type="EMBL" id="CADCTF010000013">
    <property type="protein sequence ID" value="CAA9214406.1"/>
    <property type="molecule type" value="Genomic_DNA"/>
</dbReference>
<dbReference type="GO" id="GO:0016491">
    <property type="term" value="F:oxidoreductase activity"/>
    <property type="evidence" value="ECO:0007669"/>
    <property type="project" value="InterPro"/>
</dbReference>
<dbReference type="PRINTS" id="PR00419">
    <property type="entry name" value="ADXRDTASE"/>
</dbReference>
<organism evidence="2">
    <name type="scientific">uncultured Acidimicrobiales bacterium</name>
    <dbReference type="NCBI Taxonomy" id="310071"/>
    <lineage>
        <taxon>Bacteria</taxon>
        <taxon>Bacillati</taxon>
        <taxon>Actinomycetota</taxon>
        <taxon>Acidimicrobiia</taxon>
        <taxon>Acidimicrobiales</taxon>
        <taxon>environmental samples</taxon>
    </lineage>
</organism>
<dbReference type="AlphaFoldDB" id="A0A6J4H5A6"/>
<dbReference type="PANTHER" id="PTHR43734:SF4">
    <property type="entry name" value="AMINE OXIDASE DOMAIN-CONTAINING PROTEIN"/>
    <property type="match status" value="1"/>
</dbReference>
<reference evidence="2" key="1">
    <citation type="submission" date="2020-02" db="EMBL/GenBank/DDBJ databases">
        <authorList>
            <person name="Meier V. D."/>
        </authorList>
    </citation>
    <scope>NUCLEOTIDE SEQUENCE</scope>
    <source>
        <strain evidence="2">AVDCRST_MAG50</strain>
    </source>
</reference>
<accession>A0A6J4H5A6</accession>
<protein>
    <submittedName>
        <fullName evidence="2">Amine oxidase, flavin-containing</fullName>
    </submittedName>
</protein>
<dbReference type="PANTHER" id="PTHR43734">
    <property type="entry name" value="PHYTOENE DESATURASE"/>
    <property type="match status" value="1"/>
</dbReference>
<feature type="domain" description="Amine oxidase" evidence="1">
    <location>
        <begin position="18"/>
        <end position="396"/>
    </location>
</feature>
<dbReference type="SUPFAM" id="SSF51905">
    <property type="entry name" value="FAD/NAD(P)-binding domain"/>
    <property type="match status" value="1"/>
</dbReference>
<evidence type="ECO:0000313" key="2">
    <source>
        <dbReference type="EMBL" id="CAA9214406.1"/>
    </source>
</evidence>
<proteinExistence type="predicted"/>